<evidence type="ECO:0000256" key="2">
    <source>
        <dbReference type="ARBA" id="ARBA00022692"/>
    </source>
</evidence>
<dbReference type="SUPFAM" id="SSF56300">
    <property type="entry name" value="Metallo-dependent phosphatases"/>
    <property type="match status" value="1"/>
</dbReference>
<dbReference type="RefSeq" id="XP_013379114.1">
    <property type="nucleotide sequence ID" value="XM_013523660.1"/>
</dbReference>
<dbReference type="OMA" id="MDVGDIH"/>
<dbReference type="RefSeq" id="XP_013379120.1">
    <property type="nucleotide sequence ID" value="XM_013523666.1"/>
</dbReference>
<keyword evidence="7" id="KW-1185">Reference proteome</keyword>
<dbReference type="GO" id="GO:0016787">
    <property type="term" value="F:hydrolase activity"/>
    <property type="evidence" value="ECO:0007669"/>
    <property type="project" value="InterPro"/>
</dbReference>
<dbReference type="STRING" id="7574.A0A1S3H1V4"/>
<evidence type="ECO:0000313" key="10">
    <source>
        <dbReference type="RefSeq" id="XP_013379117.1"/>
    </source>
</evidence>
<dbReference type="InterPro" id="IPR004843">
    <property type="entry name" value="Calcineurin-like_PHP"/>
</dbReference>
<dbReference type="GO" id="GO:0005783">
    <property type="term" value="C:endoplasmic reticulum"/>
    <property type="evidence" value="ECO:0007669"/>
    <property type="project" value="TreeGrafter"/>
</dbReference>
<evidence type="ECO:0000256" key="5">
    <source>
        <dbReference type="SAM" id="Phobius"/>
    </source>
</evidence>
<dbReference type="GeneID" id="106150707"/>
<dbReference type="PANTHER" id="PTHR13315">
    <property type="entry name" value="METALLO PHOSPHOESTERASE RELATED"/>
    <property type="match status" value="1"/>
</dbReference>
<dbReference type="RefSeq" id="XP_013379121.1">
    <property type="nucleotide sequence ID" value="XM_013523667.1"/>
</dbReference>
<evidence type="ECO:0000313" key="11">
    <source>
        <dbReference type="RefSeq" id="XP_013379118.1"/>
    </source>
</evidence>
<evidence type="ECO:0000313" key="9">
    <source>
        <dbReference type="RefSeq" id="XP_013379115.1"/>
    </source>
</evidence>
<dbReference type="Proteomes" id="UP000085678">
    <property type="component" value="Unplaced"/>
</dbReference>
<evidence type="ECO:0000313" key="8">
    <source>
        <dbReference type="RefSeq" id="XP_013379114.1"/>
    </source>
</evidence>
<comment type="subcellular location">
    <subcellularLocation>
        <location evidence="1">Membrane</location>
        <topology evidence="1">Multi-pass membrane protein</topology>
    </subcellularLocation>
</comment>
<keyword evidence="2 5" id="KW-0812">Transmembrane</keyword>
<dbReference type="PANTHER" id="PTHR13315:SF4">
    <property type="entry name" value="METALLOPHOSPHOESTERASE, ISOFORM E"/>
    <property type="match status" value="1"/>
</dbReference>
<dbReference type="RefSeq" id="XP_013379115.1">
    <property type="nucleotide sequence ID" value="XM_013523661.1"/>
</dbReference>
<evidence type="ECO:0000256" key="1">
    <source>
        <dbReference type="ARBA" id="ARBA00004141"/>
    </source>
</evidence>
<protein>
    <submittedName>
        <fullName evidence="8 9">Uncharacterized protein C630.12</fullName>
    </submittedName>
</protein>
<keyword evidence="3 5" id="KW-1133">Transmembrane helix</keyword>
<accession>A0A1S3H1V4</accession>
<proteinExistence type="predicted"/>
<dbReference type="RefSeq" id="XP_013379118.1">
    <property type="nucleotide sequence ID" value="XM_013523664.1"/>
</dbReference>
<organism evidence="7 12">
    <name type="scientific">Lingula anatina</name>
    <name type="common">Brachiopod</name>
    <name type="synonym">Lingula unguis</name>
    <dbReference type="NCBI Taxonomy" id="7574"/>
    <lineage>
        <taxon>Eukaryota</taxon>
        <taxon>Metazoa</taxon>
        <taxon>Spiralia</taxon>
        <taxon>Lophotrochozoa</taxon>
        <taxon>Brachiopoda</taxon>
        <taxon>Linguliformea</taxon>
        <taxon>Lingulata</taxon>
        <taxon>Lingulida</taxon>
        <taxon>Linguloidea</taxon>
        <taxon>Lingulidae</taxon>
        <taxon>Lingula</taxon>
    </lineage>
</organism>
<dbReference type="GO" id="GO:0016020">
    <property type="term" value="C:membrane"/>
    <property type="evidence" value="ECO:0007669"/>
    <property type="project" value="UniProtKB-SubCell"/>
</dbReference>
<evidence type="ECO:0000313" key="12">
    <source>
        <dbReference type="RefSeq" id="XP_013379119.1"/>
    </source>
</evidence>
<dbReference type="Pfam" id="PF00149">
    <property type="entry name" value="Metallophos"/>
    <property type="match status" value="1"/>
</dbReference>
<dbReference type="RefSeq" id="XP_013379117.1">
    <property type="nucleotide sequence ID" value="XM_013523663.1"/>
</dbReference>
<feature type="domain" description="Calcineurin-like phosphoesterase" evidence="6">
    <location>
        <begin position="61"/>
        <end position="258"/>
    </location>
</feature>
<evidence type="ECO:0000256" key="4">
    <source>
        <dbReference type="ARBA" id="ARBA00023136"/>
    </source>
</evidence>
<dbReference type="InterPro" id="IPR029052">
    <property type="entry name" value="Metallo-depent_PP-like"/>
</dbReference>
<dbReference type="OrthoDB" id="5977743at2759"/>
<sequence length="366" mass="42773">MVSWLYHCKRRVRSHPLELGTALIVILTVFINEYGLYYAQYKRWIDLESARFWFPEKQTLFLLVADPQLLGYRRENIITRWDCDRYLKKTFDLAYDYVKPDAILFLGDLFDEGNEPETTTDEYRRTFQRFMDIFQKEKVTGYGKTAKVEMIPVAGDNDIGGEFDAKLPWKIERFEEFFGKTSDVHRIKFVQVVKPAYYSRDTLSGEKAKEFKKLLGQLDPSDHVLTVVANHQNVISSNTQSVISLLKPDLILSGDTHKLKLYICDNCQKIPSNNWRSQDIDHFTDFVTLDLKEDILYEIVVPSCSYRMGVPDMGYGVLVLERPGKAFYTTLWLPSRLIQLKGYLVIINVLLVFWTLVCICRCLRRC</sequence>
<feature type="transmembrane region" description="Helical" evidence="5">
    <location>
        <begin position="21"/>
        <end position="39"/>
    </location>
</feature>
<name>A0A1S3H1V4_LINAN</name>
<evidence type="ECO:0000313" key="13">
    <source>
        <dbReference type="RefSeq" id="XP_013379120.1"/>
    </source>
</evidence>
<gene>
    <name evidence="8 9 10 11 12 13 14" type="primary">LOC106150707</name>
</gene>
<reference evidence="8 9" key="1">
    <citation type="submission" date="2025-04" db="UniProtKB">
        <authorList>
            <consortium name="RefSeq"/>
        </authorList>
    </citation>
    <scope>IDENTIFICATION</scope>
    <source>
        <tissue evidence="8 9">Gonads</tissue>
    </source>
</reference>
<evidence type="ECO:0000313" key="7">
    <source>
        <dbReference type="Proteomes" id="UP000085678"/>
    </source>
</evidence>
<evidence type="ECO:0000259" key="6">
    <source>
        <dbReference type="Pfam" id="PF00149"/>
    </source>
</evidence>
<dbReference type="RefSeq" id="XP_013379119.1">
    <property type="nucleotide sequence ID" value="XM_013523665.1"/>
</dbReference>
<evidence type="ECO:0000313" key="14">
    <source>
        <dbReference type="RefSeq" id="XP_013379121.1"/>
    </source>
</evidence>
<dbReference type="AlphaFoldDB" id="A0A1S3H1V4"/>
<dbReference type="GO" id="GO:0006506">
    <property type="term" value="P:GPI anchor biosynthetic process"/>
    <property type="evidence" value="ECO:0007669"/>
    <property type="project" value="InterPro"/>
</dbReference>
<dbReference type="Gene3D" id="3.60.21.10">
    <property type="match status" value="1"/>
</dbReference>
<keyword evidence="4 5" id="KW-0472">Membrane</keyword>
<evidence type="ECO:0000256" key="3">
    <source>
        <dbReference type="ARBA" id="ARBA00022989"/>
    </source>
</evidence>
<dbReference type="KEGG" id="lak:106150707"/>
<dbReference type="InterPro" id="IPR033308">
    <property type="entry name" value="PGAP5/Cdc1/Ted1"/>
</dbReference>
<feature type="transmembrane region" description="Helical" evidence="5">
    <location>
        <begin position="343"/>
        <end position="363"/>
    </location>
</feature>